<feature type="transmembrane region" description="Helical" evidence="1">
    <location>
        <begin position="41"/>
        <end position="62"/>
    </location>
</feature>
<keyword evidence="1" id="KW-0472">Membrane</keyword>
<evidence type="ECO:0000256" key="1">
    <source>
        <dbReference type="SAM" id="Phobius"/>
    </source>
</evidence>
<dbReference type="AlphaFoldDB" id="A0A9W6PYJ4"/>
<accession>A0A9W6PYJ4</accession>
<gene>
    <name evidence="2" type="ORF">Arub01_35450</name>
</gene>
<dbReference type="Proteomes" id="UP001165124">
    <property type="component" value="Unassembled WGS sequence"/>
</dbReference>
<organism evidence="2 3">
    <name type="scientific">Actinomadura rubrobrunea</name>
    <dbReference type="NCBI Taxonomy" id="115335"/>
    <lineage>
        <taxon>Bacteria</taxon>
        <taxon>Bacillati</taxon>
        <taxon>Actinomycetota</taxon>
        <taxon>Actinomycetes</taxon>
        <taxon>Streptosporangiales</taxon>
        <taxon>Thermomonosporaceae</taxon>
        <taxon>Actinomadura</taxon>
    </lineage>
</organism>
<comment type="caution">
    <text evidence="2">The sequence shown here is derived from an EMBL/GenBank/DDBJ whole genome shotgun (WGS) entry which is preliminary data.</text>
</comment>
<proteinExistence type="predicted"/>
<name>A0A9W6PYJ4_9ACTN</name>
<evidence type="ECO:0000313" key="2">
    <source>
        <dbReference type="EMBL" id="GLW65301.1"/>
    </source>
</evidence>
<evidence type="ECO:0000313" key="3">
    <source>
        <dbReference type="Proteomes" id="UP001165124"/>
    </source>
</evidence>
<keyword evidence="1" id="KW-1133">Transmembrane helix</keyword>
<keyword evidence="3" id="KW-1185">Reference proteome</keyword>
<sequence length="129" mass="13875">MGRNAWLWTARRWPSAPACGAGWRENQPFDLMWSLWSVNQLAGLSFCVLPDFVWPVLICVVIKPCSSDRRSIPMIKAACGDLDVVGSVRARSAACDDFVCTADDDGGRDGGGVAVAGRDRRVVAFGEGG</sequence>
<dbReference type="EMBL" id="BSRZ01000008">
    <property type="protein sequence ID" value="GLW65301.1"/>
    <property type="molecule type" value="Genomic_DNA"/>
</dbReference>
<keyword evidence="1" id="KW-0812">Transmembrane</keyword>
<protein>
    <submittedName>
        <fullName evidence="2">Uncharacterized protein</fullName>
    </submittedName>
</protein>
<reference evidence="2" key="1">
    <citation type="submission" date="2023-02" db="EMBL/GenBank/DDBJ databases">
        <title>Actinomadura rubrobrunea NBRC 14622.</title>
        <authorList>
            <person name="Ichikawa N."/>
            <person name="Sato H."/>
            <person name="Tonouchi N."/>
        </authorList>
    </citation>
    <scope>NUCLEOTIDE SEQUENCE</scope>
    <source>
        <strain evidence="2">NBRC 14622</strain>
    </source>
</reference>